<evidence type="ECO:0000256" key="5">
    <source>
        <dbReference type="ARBA" id="ARBA00023136"/>
    </source>
</evidence>
<dbReference type="GO" id="GO:0005886">
    <property type="term" value="C:plasma membrane"/>
    <property type="evidence" value="ECO:0007669"/>
    <property type="project" value="UniProtKB-SubCell"/>
</dbReference>
<dbReference type="RefSeq" id="WP_163901674.1">
    <property type="nucleotide sequence ID" value="NZ_CP048427.1"/>
</dbReference>
<dbReference type="AlphaFoldDB" id="A0A6M1RWL5"/>
<dbReference type="EMBL" id="JAAKZH010000009">
    <property type="protein sequence ID" value="NGO66184.1"/>
    <property type="molecule type" value="Genomic_DNA"/>
</dbReference>
<evidence type="ECO:0000256" key="3">
    <source>
        <dbReference type="ARBA" id="ARBA00022692"/>
    </source>
</evidence>
<keyword evidence="3 6" id="KW-0812">Transmembrane</keyword>
<dbReference type="Proteomes" id="UP000477849">
    <property type="component" value="Unassembled WGS sequence"/>
</dbReference>
<reference evidence="7 8" key="1">
    <citation type="submission" date="2020-02" db="EMBL/GenBank/DDBJ databases">
        <title>Genome sequence of the type strain CCBAU10050 of Rhizobium daejeonense.</title>
        <authorList>
            <person name="Gao J."/>
            <person name="Sun J."/>
        </authorList>
    </citation>
    <scope>NUCLEOTIDE SEQUENCE [LARGE SCALE GENOMIC DNA]</scope>
    <source>
        <strain evidence="7 8">CCBAU10050</strain>
    </source>
</reference>
<evidence type="ECO:0008006" key="9">
    <source>
        <dbReference type="Google" id="ProtNLM"/>
    </source>
</evidence>
<evidence type="ECO:0000256" key="4">
    <source>
        <dbReference type="ARBA" id="ARBA00022989"/>
    </source>
</evidence>
<dbReference type="Pfam" id="PF03626">
    <property type="entry name" value="COX4_pro"/>
    <property type="match status" value="1"/>
</dbReference>
<organism evidence="7 8">
    <name type="scientific">Rhizobium daejeonense</name>
    <dbReference type="NCBI Taxonomy" id="240521"/>
    <lineage>
        <taxon>Bacteria</taxon>
        <taxon>Pseudomonadati</taxon>
        <taxon>Pseudomonadota</taxon>
        <taxon>Alphaproteobacteria</taxon>
        <taxon>Hyphomicrobiales</taxon>
        <taxon>Rhizobiaceae</taxon>
        <taxon>Rhizobium/Agrobacterium group</taxon>
        <taxon>Rhizobium</taxon>
    </lineage>
</organism>
<evidence type="ECO:0000256" key="1">
    <source>
        <dbReference type="ARBA" id="ARBA00004651"/>
    </source>
</evidence>
<keyword evidence="2" id="KW-1003">Cell membrane</keyword>
<gene>
    <name evidence="7" type="ORF">G6N76_21210</name>
</gene>
<evidence type="ECO:0000313" key="7">
    <source>
        <dbReference type="EMBL" id="NGO66184.1"/>
    </source>
</evidence>
<sequence length="93" mass="9459">MTDASKGKLFGTFSTLMVFASGGAALAALSGGLLVPVAAVLLIAVAKTRLVILDFMGLRTQGGGMRLALLSWPVLFLLAAFARSAALAFFVGA</sequence>
<protein>
    <recommendedName>
        <fullName evidence="9">Cytochrome C oxidase subunit IV family protein</fullName>
    </recommendedName>
</protein>
<evidence type="ECO:0000256" key="2">
    <source>
        <dbReference type="ARBA" id="ARBA00022475"/>
    </source>
</evidence>
<keyword evidence="8" id="KW-1185">Reference proteome</keyword>
<keyword evidence="5 6" id="KW-0472">Membrane</keyword>
<comment type="subcellular location">
    <subcellularLocation>
        <location evidence="1">Cell membrane</location>
        <topology evidence="1">Multi-pass membrane protein</topology>
    </subcellularLocation>
</comment>
<proteinExistence type="predicted"/>
<feature type="transmembrane region" description="Helical" evidence="6">
    <location>
        <begin position="67"/>
        <end position="91"/>
    </location>
</feature>
<keyword evidence="4 6" id="KW-1133">Transmembrane helix</keyword>
<comment type="caution">
    <text evidence="7">The sequence shown here is derived from an EMBL/GenBank/DDBJ whole genome shotgun (WGS) entry which is preliminary data.</text>
</comment>
<evidence type="ECO:0000313" key="8">
    <source>
        <dbReference type="Proteomes" id="UP000477849"/>
    </source>
</evidence>
<name>A0A6M1RWL5_9HYPH</name>
<evidence type="ECO:0000256" key="6">
    <source>
        <dbReference type="SAM" id="Phobius"/>
    </source>
</evidence>
<accession>A0A6M1RWL5</accession>
<dbReference type="InterPro" id="IPR005171">
    <property type="entry name" value="Cyt_c_oxidase_su4_prok"/>
</dbReference>